<dbReference type="GeneID" id="78818675"/>
<dbReference type="Pfam" id="PF13439">
    <property type="entry name" value="Glyco_transf_4"/>
    <property type="match status" value="1"/>
</dbReference>
<keyword evidence="2" id="KW-0328">Glycosyltransferase</keyword>
<organism evidence="2 3">
    <name type="scientific">Halosimplex aquaticum</name>
    <dbReference type="NCBI Taxonomy" id="3026162"/>
    <lineage>
        <taxon>Archaea</taxon>
        <taxon>Methanobacteriati</taxon>
        <taxon>Methanobacteriota</taxon>
        <taxon>Stenosarchaea group</taxon>
        <taxon>Halobacteria</taxon>
        <taxon>Halobacteriales</taxon>
        <taxon>Haloarculaceae</taxon>
        <taxon>Halosimplex</taxon>
    </lineage>
</organism>
<keyword evidence="3" id="KW-1185">Reference proteome</keyword>
<evidence type="ECO:0000313" key="3">
    <source>
        <dbReference type="Proteomes" id="UP001596432"/>
    </source>
</evidence>
<protein>
    <submittedName>
        <fullName evidence="2">Glycosyltransferase</fullName>
        <ecNumber evidence="2">2.4.-.-</ecNumber>
    </submittedName>
</protein>
<dbReference type="Proteomes" id="UP001596432">
    <property type="component" value="Unassembled WGS sequence"/>
</dbReference>
<dbReference type="Pfam" id="PF13692">
    <property type="entry name" value="Glyco_trans_1_4"/>
    <property type="match status" value="1"/>
</dbReference>
<dbReference type="Gene3D" id="3.40.50.2000">
    <property type="entry name" value="Glycogen Phosphorylase B"/>
    <property type="match status" value="2"/>
</dbReference>
<sequence>MVRTLQLVTSRRPFFEQQVEVLERNGVSCTVVPVPGGTRERSLADYVRFYARVLEAASGPDFDLVHANYGLTAPAALAQPIRPVVLSLWGSDLLGRYGTVSEQCARFADAVVVMSEEMATDLDGDYTVVPHGIDTDRFAPEPQDEAREEVGWESGANHVLFPYDPSREEKNYPRAERVVDRARDAVDGRVELHAVSGVPHEQVPTYMNAADAMILPSEREGSPNAVKEALSCNLPVVATPVGDVPTLLDGADCSHVSDTDEGLADALAEVLTSTSPPNGRERAREFGLDRMGEDLLGVYDSVLDAEVAA</sequence>
<dbReference type="EC" id="2.4.-.-" evidence="2"/>
<accession>A0ABD5XTE6</accession>
<evidence type="ECO:0000313" key="2">
    <source>
        <dbReference type="EMBL" id="MFC7138438.1"/>
    </source>
</evidence>
<dbReference type="SUPFAM" id="SSF53756">
    <property type="entry name" value="UDP-Glycosyltransferase/glycogen phosphorylase"/>
    <property type="match status" value="1"/>
</dbReference>
<evidence type="ECO:0000259" key="1">
    <source>
        <dbReference type="Pfam" id="PF13439"/>
    </source>
</evidence>
<comment type="caution">
    <text evidence="2">The sequence shown here is derived from an EMBL/GenBank/DDBJ whole genome shotgun (WGS) entry which is preliminary data.</text>
</comment>
<dbReference type="GO" id="GO:0016757">
    <property type="term" value="F:glycosyltransferase activity"/>
    <property type="evidence" value="ECO:0007669"/>
    <property type="project" value="UniProtKB-KW"/>
</dbReference>
<keyword evidence="2" id="KW-0808">Transferase</keyword>
<feature type="domain" description="Glycosyltransferase subfamily 4-like N-terminal" evidence="1">
    <location>
        <begin position="8"/>
        <end position="137"/>
    </location>
</feature>
<dbReference type="EMBL" id="JBHTAS010000001">
    <property type="protein sequence ID" value="MFC7138438.1"/>
    <property type="molecule type" value="Genomic_DNA"/>
</dbReference>
<reference evidence="2 3" key="1">
    <citation type="journal article" date="2019" name="Int. J. Syst. Evol. Microbiol.">
        <title>The Global Catalogue of Microorganisms (GCM) 10K type strain sequencing project: providing services to taxonomists for standard genome sequencing and annotation.</title>
        <authorList>
            <consortium name="The Broad Institute Genomics Platform"/>
            <consortium name="The Broad Institute Genome Sequencing Center for Infectious Disease"/>
            <person name="Wu L."/>
            <person name="Ma J."/>
        </authorList>
    </citation>
    <scope>NUCLEOTIDE SEQUENCE [LARGE SCALE GENOMIC DNA]</scope>
    <source>
        <strain evidence="2 3">XZYJT29</strain>
    </source>
</reference>
<proteinExistence type="predicted"/>
<gene>
    <name evidence="2" type="ORF">ACFQMA_01125</name>
</gene>
<dbReference type="RefSeq" id="WP_274324065.1">
    <property type="nucleotide sequence ID" value="NZ_CP118158.1"/>
</dbReference>
<name>A0ABD5XTE6_9EURY</name>
<dbReference type="AlphaFoldDB" id="A0ABD5XTE6"/>
<dbReference type="PANTHER" id="PTHR12526">
    <property type="entry name" value="GLYCOSYLTRANSFERASE"/>
    <property type="match status" value="1"/>
</dbReference>
<dbReference type="InterPro" id="IPR028098">
    <property type="entry name" value="Glyco_trans_4-like_N"/>
</dbReference>